<evidence type="ECO:0000256" key="1">
    <source>
        <dbReference type="ARBA" id="ARBA00022988"/>
    </source>
</evidence>
<keyword evidence="2 3" id="KW-0143">Chaperone</keyword>
<dbReference type="InterPro" id="IPR038277">
    <property type="entry name" value="UreF_sf"/>
</dbReference>
<evidence type="ECO:0000313" key="5">
    <source>
        <dbReference type="Proteomes" id="UP000296201"/>
    </source>
</evidence>
<dbReference type="GO" id="GO:0016151">
    <property type="term" value="F:nickel cation binding"/>
    <property type="evidence" value="ECO:0007669"/>
    <property type="project" value="UniProtKB-UniRule"/>
</dbReference>
<sequence length="232" mass="25702">MNMALTRLLQLTSPTLPVGAYAYSQGAESAVYSGLVSDVDSVKDWLEGCLLHGQVYGDLALLNYFYQAWRECDAQSLDVPSALSARSKLKSLAILSAAIRETAELLQEDQHMALALTRLAQPLGVELQLDSDVPKTYPMLFARFAVSWNISVEETIQGYAWSWLENQLAAMVKLVPLGQTQGQQLMLSFDDLIQQAVKKALLVEEDEIGSSLPMLAILSSQHETQYSRLFRS</sequence>
<accession>A0A4P7NY64</accession>
<dbReference type="InterPro" id="IPR002639">
    <property type="entry name" value="UreF"/>
</dbReference>
<comment type="subunit">
    <text evidence="3">UreD, UreF and UreG form a complex that acts as a GTP-hydrolysis-dependent molecular chaperone, activating the urease apoprotein by helping to assemble the nickel containing metallocenter of UreC. The UreE protein probably delivers the nickel.</text>
</comment>
<dbReference type="PANTHER" id="PTHR33620">
    <property type="entry name" value="UREASE ACCESSORY PROTEIN F"/>
    <property type="match status" value="1"/>
</dbReference>
<proteinExistence type="inferred from homology"/>
<dbReference type="PIRSF" id="PIRSF009467">
    <property type="entry name" value="Ureas_acces_UreF"/>
    <property type="match status" value="1"/>
</dbReference>
<organism evidence="4 5">
    <name type="scientific">Hydrogenovibrio crunogenus</name>
    <dbReference type="NCBI Taxonomy" id="39765"/>
    <lineage>
        <taxon>Bacteria</taxon>
        <taxon>Pseudomonadati</taxon>
        <taxon>Pseudomonadota</taxon>
        <taxon>Gammaproteobacteria</taxon>
        <taxon>Thiotrichales</taxon>
        <taxon>Piscirickettsiaceae</taxon>
        <taxon>Hydrogenovibrio</taxon>
    </lineage>
</organism>
<evidence type="ECO:0000256" key="3">
    <source>
        <dbReference type="HAMAP-Rule" id="MF_01385"/>
    </source>
</evidence>
<keyword evidence="3" id="KW-0963">Cytoplasm</keyword>
<gene>
    <name evidence="3 4" type="primary">ureF</name>
    <name evidence="4" type="ORF">GHNINEIG_00485</name>
</gene>
<evidence type="ECO:0000313" key="4">
    <source>
        <dbReference type="EMBL" id="QBZ82455.1"/>
    </source>
</evidence>
<dbReference type="Pfam" id="PF01730">
    <property type="entry name" value="UreF"/>
    <property type="match status" value="1"/>
</dbReference>
<dbReference type="Proteomes" id="UP000296201">
    <property type="component" value="Chromosome"/>
</dbReference>
<keyword evidence="1 3" id="KW-0996">Nickel insertion</keyword>
<comment type="subcellular location">
    <subcellularLocation>
        <location evidence="3">Cytoplasm</location>
    </subcellularLocation>
</comment>
<dbReference type="PANTHER" id="PTHR33620:SF1">
    <property type="entry name" value="UREASE ACCESSORY PROTEIN F"/>
    <property type="match status" value="1"/>
</dbReference>
<evidence type="ECO:0000256" key="2">
    <source>
        <dbReference type="ARBA" id="ARBA00023186"/>
    </source>
</evidence>
<name>A0A4P7NY64_9GAMM</name>
<comment type="similarity">
    <text evidence="3">Belongs to the UreF family.</text>
</comment>
<dbReference type="OrthoDB" id="9798772at2"/>
<reference evidence="4 5" key="1">
    <citation type="submission" date="2018-08" db="EMBL/GenBank/DDBJ databases">
        <title>Horizontal acquisition of hydrogen conversion ability and other habitat adaptations in Hydrogenovibrio crunogenus strains.</title>
        <authorList>
            <person name="Gonnella G."/>
            <person name="Adam N."/>
            <person name="Perner M."/>
        </authorList>
    </citation>
    <scope>NUCLEOTIDE SEQUENCE [LARGE SCALE GENOMIC DNA]</scope>
    <source>
        <strain evidence="4 5">SP-41</strain>
    </source>
</reference>
<dbReference type="RefSeq" id="WP_135795165.1">
    <property type="nucleotide sequence ID" value="NZ_CP032096.1"/>
</dbReference>
<dbReference type="EMBL" id="CP032096">
    <property type="protein sequence ID" value="QBZ82455.1"/>
    <property type="molecule type" value="Genomic_DNA"/>
</dbReference>
<dbReference type="AlphaFoldDB" id="A0A4P7NY64"/>
<comment type="function">
    <text evidence="3">Required for maturation of urease via the functional incorporation of the urease nickel metallocenter.</text>
</comment>
<dbReference type="Gene3D" id="1.10.4190.10">
    <property type="entry name" value="Urease accessory protein UreF"/>
    <property type="match status" value="1"/>
</dbReference>
<dbReference type="HAMAP" id="MF_01385">
    <property type="entry name" value="UreF"/>
    <property type="match status" value="1"/>
</dbReference>
<protein>
    <recommendedName>
        <fullName evidence="3">Urease accessory protein UreF</fullName>
    </recommendedName>
</protein>
<dbReference type="GO" id="GO:0005737">
    <property type="term" value="C:cytoplasm"/>
    <property type="evidence" value="ECO:0007669"/>
    <property type="project" value="UniProtKB-SubCell"/>
</dbReference>
<keyword evidence="5" id="KW-1185">Reference proteome</keyword>